<evidence type="ECO:0000256" key="9">
    <source>
        <dbReference type="SAM" id="MobiDB-lite"/>
    </source>
</evidence>
<dbReference type="GO" id="GO:0000176">
    <property type="term" value="C:nuclear exosome (RNase complex)"/>
    <property type="evidence" value="ECO:0007669"/>
    <property type="project" value="UniProtKB-ARBA"/>
</dbReference>
<accession>A0A8H7ZQ67</accession>
<dbReference type="GO" id="GO:0000177">
    <property type="term" value="C:cytoplasmic exosome (RNase complex)"/>
    <property type="evidence" value="ECO:0007669"/>
    <property type="project" value="TreeGrafter"/>
</dbReference>
<evidence type="ECO:0000256" key="7">
    <source>
        <dbReference type="ARBA" id="ARBA00022884"/>
    </source>
</evidence>
<keyword evidence="8" id="KW-0539">Nucleus</keyword>
<dbReference type="OrthoDB" id="2504340at2759"/>
<dbReference type="InterPro" id="IPR015847">
    <property type="entry name" value="ExoRNase_PH_dom2"/>
</dbReference>
<dbReference type="Proteomes" id="UP000673691">
    <property type="component" value="Unassembled WGS sequence"/>
</dbReference>
<keyword evidence="5" id="KW-0698">rRNA processing</keyword>
<evidence type="ECO:0000256" key="2">
    <source>
        <dbReference type="ARBA" id="ARBA00004496"/>
    </source>
</evidence>
<sequence length="262" mass="28177">MDRRRIVGPETSTSPVTRGAEDAGQAAPRKLAAKRADGRLLDDLRPVCEYRQYTAPPVGKTVEGLPLRSCGAFLAPDSPSRGAPTLLCTRQDAQERDFSTTLREALAPSVRLDLLPKSSIDIYVDVLEADGMASCLAAAITCASVALADAGIEMLDMVAASSASVIGNRIYLDATEDEERDHAAWMMISYMPSLDEVTHVVMSGELETGLAERVSALFFSAAVPCSRRRIPDESFSGPPSGLFRHACSSQSRSRTRAPRCMP</sequence>
<evidence type="ECO:0000256" key="1">
    <source>
        <dbReference type="ARBA" id="ARBA00004123"/>
    </source>
</evidence>
<dbReference type="GO" id="GO:0034475">
    <property type="term" value="P:U4 snRNA 3'-end processing"/>
    <property type="evidence" value="ECO:0007669"/>
    <property type="project" value="TreeGrafter"/>
</dbReference>
<dbReference type="Pfam" id="PF03725">
    <property type="entry name" value="RNase_PH_C"/>
    <property type="match status" value="1"/>
</dbReference>
<dbReference type="InterPro" id="IPR036345">
    <property type="entry name" value="ExoRNase_PH_dom2_sf"/>
</dbReference>
<dbReference type="GO" id="GO:0006364">
    <property type="term" value="P:rRNA processing"/>
    <property type="evidence" value="ECO:0007669"/>
    <property type="project" value="UniProtKB-KW"/>
</dbReference>
<evidence type="ECO:0000256" key="4">
    <source>
        <dbReference type="ARBA" id="ARBA00022490"/>
    </source>
</evidence>
<gene>
    <name evidence="12" type="ORF">BJ554DRAFT_2849</name>
</gene>
<dbReference type="GO" id="GO:0071028">
    <property type="term" value="P:nuclear mRNA surveillance"/>
    <property type="evidence" value="ECO:0007669"/>
    <property type="project" value="TreeGrafter"/>
</dbReference>
<feature type="region of interest" description="Disordered" evidence="9">
    <location>
        <begin position="1"/>
        <end position="32"/>
    </location>
</feature>
<keyword evidence="4" id="KW-0963">Cytoplasm</keyword>
<comment type="subcellular location">
    <subcellularLocation>
        <location evidence="2">Cytoplasm</location>
    </subcellularLocation>
    <subcellularLocation>
        <location evidence="1">Nucleus</location>
    </subcellularLocation>
</comment>
<evidence type="ECO:0000256" key="6">
    <source>
        <dbReference type="ARBA" id="ARBA00022835"/>
    </source>
</evidence>
<name>A0A8H7ZQ67_9FUNG</name>
<reference evidence="12 13" key="1">
    <citation type="journal article" name="Sci. Rep.">
        <title>Genome-scale phylogenetic analyses confirm Olpidium as the closest living zoosporic fungus to the non-flagellated, terrestrial fungi.</title>
        <authorList>
            <person name="Chang Y."/>
            <person name="Rochon D."/>
            <person name="Sekimoto S."/>
            <person name="Wang Y."/>
            <person name="Chovatia M."/>
            <person name="Sandor L."/>
            <person name="Salamov A."/>
            <person name="Grigoriev I.V."/>
            <person name="Stajich J.E."/>
            <person name="Spatafora J.W."/>
        </authorList>
    </citation>
    <scope>NUCLEOTIDE SEQUENCE [LARGE SCALE GENOMIC DNA]</scope>
    <source>
        <strain evidence="12">S191</strain>
    </source>
</reference>
<keyword evidence="13" id="KW-1185">Reference proteome</keyword>
<feature type="domain" description="Exoribonuclease phosphorolytic" evidence="10">
    <location>
        <begin position="90"/>
        <end position="153"/>
    </location>
</feature>
<keyword evidence="6" id="KW-0271">Exosome</keyword>
<dbReference type="EMBL" id="JAEFCI010010468">
    <property type="protein sequence ID" value="KAG5457200.1"/>
    <property type="molecule type" value="Genomic_DNA"/>
</dbReference>
<evidence type="ECO:0000256" key="8">
    <source>
        <dbReference type="ARBA" id="ARBA00023242"/>
    </source>
</evidence>
<dbReference type="Gene3D" id="3.30.230.70">
    <property type="entry name" value="GHMP Kinase, N-terminal domain"/>
    <property type="match status" value="1"/>
</dbReference>
<dbReference type="AlphaFoldDB" id="A0A8H7ZQ67"/>
<protein>
    <submittedName>
        <fullName evidence="12">Uncharacterized protein</fullName>
    </submittedName>
</protein>
<comment type="similarity">
    <text evidence="3">Belongs to the RNase PH family.</text>
</comment>
<dbReference type="GO" id="GO:0005730">
    <property type="term" value="C:nucleolus"/>
    <property type="evidence" value="ECO:0007669"/>
    <property type="project" value="TreeGrafter"/>
</dbReference>
<keyword evidence="7" id="KW-0694">RNA-binding</keyword>
<dbReference type="GO" id="GO:0016075">
    <property type="term" value="P:rRNA catabolic process"/>
    <property type="evidence" value="ECO:0007669"/>
    <property type="project" value="TreeGrafter"/>
</dbReference>
<feature type="domain" description="Exoribonuclease phosphorolytic" evidence="11">
    <location>
        <begin position="156"/>
        <end position="204"/>
    </location>
</feature>
<organism evidence="12 13">
    <name type="scientific">Olpidium bornovanus</name>
    <dbReference type="NCBI Taxonomy" id="278681"/>
    <lineage>
        <taxon>Eukaryota</taxon>
        <taxon>Fungi</taxon>
        <taxon>Fungi incertae sedis</taxon>
        <taxon>Olpidiomycota</taxon>
        <taxon>Olpidiomycotina</taxon>
        <taxon>Olpidiomycetes</taxon>
        <taxon>Olpidiales</taxon>
        <taxon>Olpidiaceae</taxon>
        <taxon>Olpidium</taxon>
    </lineage>
</organism>
<dbReference type="InterPro" id="IPR020568">
    <property type="entry name" value="Ribosomal_Su5_D2-typ_SF"/>
</dbReference>
<proteinExistence type="inferred from homology"/>
<dbReference type="GO" id="GO:0003723">
    <property type="term" value="F:RNA binding"/>
    <property type="evidence" value="ECO:0007669"/>
    <property type="project" value="UniProtKB-KW"/>
</dbReference>
<evidence type="ECO:0000313" key="12">
    <source>
        <dbReference type="EMBL" id="KAG5457200.1"/>
    </source>
</evidence>
<evidence type="ECO:0000313" key="13">
    <source>
        <dbReference type="Proteomes" id="UP000673691"/>
    </source>
</evidence>
<evidence type="ECO:0000256" key="3">
    <source>
        <dbReference type="ARBA" id="ARBA00006678"/>
    </source>
</evidence>
<dbReference type="SUPFAM" id="SSF55666">
    <property type="entry name" value="Ribonuclease PH domain 2-like"/>
    <property type="match status" value="1"/>
</dbReference>
<dbReference type="PANTHER" id="PTHR11953:SF2">
    <property type="entry name" value="EXOSOME COMPLEX COMPONENT MTR3"/>
    <property type="match status" value="1"/>
</dbReference>
<dbReference type="PANTHER" id="PTHR11953">
    <property type="entry name" value="EXOSOME COMPLEX COMPONENT"/>
    <property type="match status" value="1"/>
</dbReference>
<dbReference type="GO" id="GO:0071051">
    <property type="term" value="P:poly(A)-dependent snoRNA 3'-end processing"/>
    <property type="evidence" value="ECO:0007669"/>
    <property type="project" value="TreeGrafter"/>
</dbReference>
<comment type="caution">
    <text evidence="12">The sequence shown here is derived from an EMBL/GenBank/DDBJ whole genome shotgun (WGS) entry which is preliminary data.</text>
</comment>
<evidence type="ECO:0000259" key="11">
    <source>
        <dbReference type="Pfam" id="PF03725"/>
    </source>
</evidence>
<dbReference type="Pfam" id="PF01138">
    <property type="entry name" value="RNase_PH"/>
    <property type="match status" value="1"/>
</dbReference>
<dbReference type="InterPro" id="IPR050080">
    <property type="entry name" value="RNase_PH"/>
</dbReference>
<dbReference type="SUPFAM" id="SSF54211">
    <property type="entry name" value="Ribosomal protein S5 domain 2-like"/>
    <property type="match status" value="1"/>
</dbReference>
<dbReference type="InterPro" id="IPR001247">
    <property type="entry name" value="ExoRNase_PH_dom1"/>
</dbReference>
<dbReference type="InterPro" id="IPR027408">
    <property type="entry name" value="PNPase/RNase_PH_dom_sf"/>
</dbReference>
<evidence type="ECO:0000259" key="10">
    <source>
        <dbReference type="Pfam" id="PF01138"/>
    </source>
</evidence>
<evidence type="ECO:0000256" key="5">
    <source>
        <dbReference type="ARBA" id="ARBA00022552"/>
    </source>
</evidence>